<dbReference type="InterPro" id="IPR027417">
    <property type="entry name" value="P-loop_NTPase"/>
</dbReference>
<keyword evidence="3" id="KW-0611">Plant defense</keyword>
<accession>A0A3S3PRD9</accession>
<evidence type="ECO:0000256" key="3">
    <source>
        <dbReference type="ARBA" id="ARBA00022821"/>
    </source>
</evidence>
<dbReference type="PRINTS" id="PR00364">
    <property type="entry name" value="DISEASERSIST"/>
</dbReference>
<dbReference type="InterPro" id="IPR002182">
    <property type="entry name" value="NB-ARC"/>
</dbReference>
<dbReference type="InterPro" id="IPR032675">
    <property type="entry name" value="LRR_dom_sf"/>
</dbReference>
<sequence>MDTIKSVLETGKLLYDIFRNQIGDITNPEKKMEQLDKNARHLFARRDDLEEITRELPNVATRESRLWLEDVNKLEVEVQSIKDEHMRCSNVFKRSELGKRVGDVIEEITDLNNKRPKLKGNEFSNAPLQKVVPQIVEINSLTDSEPRLQKILALIEDVGIRKIGIWGMGGIGKTRTLKLLNNRLDQESYMFDIVIWITVSGEGSQRKVQNDIAECLKCPEKDMSDNGLRAFISNELSGKKFLLILDDIWERIDLCDVGIPILNQDNGCKVLLTTRDLSVCRQMETDVELQMEKLSKVEAWSLFNEKAGDVAMSPSIEPIAREIVKKCSGLPLAIIVIGSSLRKINYVGVWRNMLRKLQLPSTSQIKSMEKEVFSCLKISYDRLPNDFERNLFLYCSLYPEDSKILITELVEYCWLEDYIQGVDSIEEARDDGRHMVMNLIDASLLERVDDSEEKYVKMHDIVRDFALKEASGFLVKTGKHVKDPPKEQEWLQAQKISLMGCSLVHLLERPNCSTLSTLLLQDNDQLTVIPDYFLECMHSLCILDLSRTKIKSLPSSLCNLVHLRGLYLRDCSNLEELPSQVGALTQLEVLDLGGIKYLPREVGELTRLKRLIVGFQPHSCSQKTEEWNMKLRVPTGIIPKLPYLEELSLYVAEDDVRVEKEQWDDESMEVVVEELCRLEHLTYLDAYFPNVECLEHFLSESKSMKESWFRRFRFRVGTEIRDPWWYWPNQQWERRLVYKGGFGTSHAAIMETLAYCSHFHLGDHRAIRKLSELGLANMNELNECWIIGCDKMETLFDGDEQQETCAVLPNLKELGIKSLPELRSLCDGPLLPGSLSKLTKLYLYECNNLKKVFQLGIIRQLCSLEYLDVSNCSTVEEIIEIEEEEDISMSVASHTHNVISYNNDRLILPNIKQIHLSYLPELVSICRGFSNFEWPSLETIEIFECPKLKSLSFLSNGTNIVPPALEWISSSSEWWEALEWEDNDIKQRLQPLFYPS</sequence>
<protein>
    <submittedName>
        <fullName evidence="9">Putative disease resistance protein</fullName>
    </submittedName>
</protein>
<dbReference type="InterPro" id="IPR058922">
    <property type="entry name" value="WHD_DRP"/>
</dbReference>
<evidence type="ECO:0000256" key="2">
    <source>
        <dbReference type="ARBA" id="ARBA00022737"/>
    </source>
</evidence>
<dbReference type="InterPro" id="IPR050905">
    <property type="entry name" value="Plant_NBS-LRR"/>
</dbReference>
<keyword evidence="10" id="KW-1185">Reference proteome</keyword>
<dbReference type="AlphaFoldDB" id="A0A3S3PRD9"/>
<comment type="similarity">
    <text evidence="1">Belongs to the disease resistance NB-LRR family.</text>
</comment>
<dbReference type="GO" id="GO:0006952">
    <property type="term" value="P:defense response"/>
    <property type="evidence" value="ECO:0007669"/>
    <property type="project" value="UniProtKB-KW"/>
</dbReference>
<feature type="domain" description="Disease resistance protein At4g27190-like leucine-rich repeats" evidence="6">
    <location>
        <begin position="833"/>
        <end position="951"/>
    </location>
</feature>
<proteinExistence type="inferred from homology"/>
<dbReference type="Pfam" id="PF23598">
    <property type="entry name" value="LRR_14"/>
    <property type="match status" value="1"/>
</dbReference>
<dbReference type="Proteomes" id="UP000283530">
    <property type="component" value="Unassembled WGS sequence"/>
</dbReference>
<dbReference type="FunFam" id="1.10.10.10:FF:000322">
    <property type="entry name" value="Probable disease resistance protein At1g63360"/>
    <property type="match status" value="1"/>
</dbReference>
<dbReference type="GO" id="GO:0043531">
    <property type="term" value="F:ADP binding"/>
    <property type="evidence" value="ECO:0007669"/>
    <property type="project" value="InterPro"/>
</dbReference>
<dbReference type="SUPFAM" id="SSF52540">
    <property type="entry name" value="P-loop containing nucleoside triphosphate hydrolases"/>
    <property type="match status" value="1"/>
</dbReference>
<keyword evidence="2" id="KW-0677">Repeat</keyword>
<organism evidence="9 10">
    <name type="scientific">Cinnamomum micranthum f. kanehirae</name>
    <dbReference type="NCBI Taxonomy" id="337451"/>
    <lineage>
        <taxon>Eukaryota</taxon>
        <taxon>Viridiplantae</taxon>
        <taxon>Streptophyta</taxon>
        <taxon>Embryophyta</taxon>
        <taxon>Tracheophyta</taxon>
        <taxon>Spermatophyta</taxon>
        <taxon>Magnoliopsida</taxon>
        <taxon>Magnoliidae</taxon>
        <taxon>Laurales</taxon>
        <taxon>Lauraceae</taxon>
        <taxon>Cinnamomum</taxon>
    </lineage>
</organism>
<dbReference type="OrthoDB" id="1394818at2759"/>
<dbReference type="Pfam" id="PF23559">
    <property type="entry name" value="WHD_DRP"/>
    <property type="match status" value="1"/>
</dbReference>
<feature type="domain" description="NB-ARC" evidence="5">
    <location>
        <begin position="154"/>
        <end position="309"/>
    </location>
</feature>
<evidence type="ECO:0000259" key="8">
    <source>
        <dbReference type="Pfam" id="PF23598"/>
    </source>
</evidence>
<dbReference type="Gene3D" id="1.10.8.430">
    <property type="entry name" value="Helical domain of apoptotic protease-activating factors"/>
    <property type="match status" value="1"/>
</dbReference>
<name>A0A3S3PRD9_9MAGN</name>
<dbReference type="Gene3D" id="1.10.10.10">
    <property type="entry name" value="Winged helix-like DNA-binding domain superfamily/Winged helix DNA-binding domain"/>
    <property type="match status" value="1"/>
</dbReference>
<gene>
    <name evidence="9" type="ORF">CKAN_00020800</name>
</gene>
<dbReference type="InterPro" id="IPR055414">
    <property type="entry name" value="LRR_R13L4/SHOC2-like"/>
</dbReference>
<dbReference type="Pfam" id="PF23247">
    <property type="entry name" value="LRR_RPS2"/>
    <property type="match status" value="1"/>
</dbReference>
<evidence type="ECO:0000313" key="9">
    <source>
        <dbReference type="EMBL" id="RWR72016.1"/>
    </source>
</evidence>
<dbReference type="Gene3D" id="3.80.10.10">
    <property type="entry name" value="Ribonuclease Inhibitor"/>
    <property type="match status" value="2"/>
</dbReference>
<dbReference type="EMBL" id="QPKB01000001">
    <property type="protein sequence ID" value="RWR72016.1"/>
    <property type="molecule type" value="Genomic_DNA"/>
</dbReference>
<keyword evidence="4" id="KW-0067">ATP-binding</keyword>
<keyword evidence="4" id="KW-0547">Nucleotide-binding</keyword>
<dbReference type="FunFam" id="3.40.50.300:FF:001091">
    <property type="entry name" value="Probable disease resistance protein At1g61300"/>
    <property type="match status" value="1"/>
</dbReference>
<evidence type="ECO:0000313" key="10">
    <source>
        <dbReference type="Proteomes" id="UP000283530"/>
    </source>
</evidence>
<dbReference type="GO" id="GO:0005524">
    <property type="term" value="F:ATP binding"/>
    <property type="evidence" value="ECO:0007669"/>
    <property type="project" value="UniProtKB-KW"/>
</dbReference>
<reference evidence="9 10" key="1">
    <citation type="journal article" date="2019" name="Nat. Plants">
        <title>Stout camphor tree genome fills gaps in understanding of flowering plant genome evolution.</title>
        <authorList>
            <person name="Chaw S.M."/>
            <person name="Liu Y.C."/>
            <person name="Wu Y.W."/>
            <person name="Wang H.Y."/>
            <person name="Lin C.I."/>
            <person name="Wu C.S."/>
            <person name="Ke H.M."/>
            <person name="Chang L.Y."/>
            <person name="Hsu C.Y."/>
            <person name="Yang H.T."/>
            <person name="Sudianto E."/>
            <person name="Hsu M.H."/>
            <person name="Wu K.P."/>
            <person name="Wang L.N."/>
            <person name="Leebens-Mack J.H."/>
            <person name="Tsai I.J."/>
        </authorList>
    </citation>
    <scope>NUCLEOTIDE SEQUENCE [LARGE SCALE GENOMIC DNA]</scope>
    <source>
        <strain evidence="10">cv. Chaw 1501</strain>
        <tissue evidence="9">Young leaves</tissue>
    </source>
</reference>
<dbReference type="InterPro" id="IPR036388">
    <property type="entry name" value="WH-like_DNA-bd_sf"/>
</dbReference>
<dbReference type="Gene3D" id="3.40.50.300">
    <property type="entry name" value="P-loop containing nucleotide triphosphate hydrolases"/>
    <property type="match status" value="1"/>
</dbReference>
<feature type="domain" description="Disease resistance protein winged helix" evidence="7">
    <location>
        <begin position="397"/>
        <end position="466"/>
    </location>
</feature>
<evidence type="ECO:0000256" key="4">
    <source>
        <dbReference type="ARBA" id="ARBA00022840"/>
    </source>
</evidence>
<dbReference type="Pfam" id="PF00931">
    <property type="entry name" value="NB-ARC"/>
    <property type="match status" value="1"/>
</dbReference>
<evidence type="ECO:0000259" key="5">
    <source>
        <dbReference type="Pfam" id="PF00931"/>
    </source>
</evidence>
<dbReference type="InterPro" id="IPR042197">
    <property type="entry name" value="Apaf_helical"/>
</dbReference>
<dbReference type="PANTHER" id="PTHR33463:SF209">
    <property type="entry name" value="DISEASE RESISTANCE PROTEIN RPS2-LIKE"/>
    <property type="match status" value="1"/>
</dbReference>
<feature type="domain" description="Disease resistance R13L4/SHOC-2-like LRR" evidence="8">
    <location>
        <begin position="534"/>
        <end position="696"/>
    </location>
</feature>
<dbReference type="InterPro" id="IPR057135">
    <property type="entry name" value="At4g27190-like_LRR"/>
</dbReference>
<evidence type="ECO:0000259" key="6">
    <source>
        <dbReference type="Pfam" id="PF23247"/>
    </source>
</evidence>
<evidence type="ECO:0000259" key="7">
    <source>
        <dbReference type="Pfam" id="PF23559"/>
    </source>
</evidence>
<dbReference type="PANTHER" id="PTHR33463">
    <property type="entry name" value="NB-ARC DOMAIN-CONTAINING PROTEIN-RELATED"/>
    <property type="match status" value="1"/>
</dbReference>
<dbReference type="SUPFAM" id="SSF52058">
    <property type="entry name" value="L domain-like"/>
    <property type="match status" value="1"/>
</dbReference>
<comment type="caution">
    <text evidence="9">The sequence shown here is derived from an EMBL/GenBank/DDBJ whole genome shotgun (WGS) entry which is preliminary data.</text>
</comment>
<evidence type="ECO:0000256" key="1">
    <source>
        <dbReference type="ARBA" id="ARBA00008894"/>
    </source>
</evidence>